<keyword evidence="2" id="KW-0507">mRNA processing</keyword>
<keyword evidence="3" id="KW-0677">Repeat</keyword>
<feature type="compositionally biased region" description="Basic and acidic residues" evidence="7">
    <location>
        <begin position="206"/>
        <end position="215"/>
    </location>
</feature>
<sequence length="477" mass="54864">MGYRSSRYRTSCIYVGNLPGNVLEDEVYDLFGKYGRIKYIDIKLTRGSSSTAYAFVHYYDIKDAEYAIERKDGYKFDGERLRVEFSGENKSFGKYRRKEDGIGPPLRTEHRIIVSNLPDNCKWQHLKDIMRQCGDVGYANIEHGKGIVEFVDRDGMLYAIEKFDRAEFKVHDQVTNIKVRRDKRSLSYIKKHRSDYYSPRHKKKRIYSDESESNRSRRRSKYSSSSSKGHSKSETDSNSSYDKKERKKDRNKNKRSYSSDGKGDDKYSRSESSNSLSDDRTYKKKKKNYSTSSDRSSKGSRYSSEKRSRQSKSHSKSGSEYKSRSISEDISNNEKQSAGKNMKRENSLSAEKEEKQDHTESPKSGYNSTASDVKKDDNEDKNDEVDESKKNEKSSAAPRGRKAATKRKPKAGKAKKGKNENKSENEDLKSVSNDGNKSDANKSVDKENNNDTSVNQTEETKPKRGRRGRKKANPEEN</sequence>
<keyword evidence="5" id="KW-0539">Nucleus</keyword>
<dbReference type="PROSITE" id="PS50102">
    <property type="entry name" value="RRM"/>
    <property type="match status" value="2"/>
</dbReference>
<evidence type="ECO:0000256" key="1">
    <source>
        <dbReference type="ARBA" id="ARBA00004123"/>
    </source>
</evidence>
<feature type="compositionally biased region" description="Basic residues" evidence="7">
    <location>
        <begin position="245"/>
        <end position="255"/>
    </location>
</feature>
<evidence type="ECO:0000256" key="3">
    <source>
        <dbReference type="ARBA" id="ARBA00022737"/>
    </source>
</evidence>
<dbReference type="SMART" id="SM00360">
    <property type="entry name" value="RRM"/>
    <property type="match status" value="2"/>
</dbReference>
<feature type="region of interest" description="Disordered" evidence="7">
    <location>
        <begin position="190"/>
        <end position="477"/>
    </location>
</feature>
<dbReference type="AlphaFoldDB" id="A0A6V7RYS9"/>
<dbReference type="Gene3D" id="3.30.70.330">
    <property type="match status" value="2"/>
</dbReference>
<dbReference type="InterPro" id="IPR035979">
    <property type="entry name" value="RBD_domain_sf"/>
</dbReference>
<dbReference type="SUPFAM" id="SSF54928">
    <property type="entry name" value="RNA-binding domain, RBD"/>
    <property type="match status" value="1"/>
</dbReference>
<feature type="compositionally biased region" description="Low complexity" evidence="7">
    <location>
        <begin position="290"/>
        <end position="302"/>
    </location>
</feature>
<dbReference type="VEuPathDB" id="PlasmoDB:PVLDE_0500710"/>
<dbReference type="Pfam" id="PF00076">
    <property type="entry name" value="RRM_1"/>
    <property type="match status" value="2"/>
</dbReference>
<feature type="compositionally biased region" description="Basic and acidic residues" evidence="7">
    <location>
        <begin position="436"/>
        <end position="449"/>
    </location>
</feature>
<evidence type="ECO:0000259" key="8">
    <source>
        <dbReference type="PROSITE" id="PS50102"/>
    </source>
</evidence>
<accession>A0A6V7RYS9</accession>
<reference evidence="9 10" key="1">
    <citation type="submission" date="2020-08" db="EMBL/GenBank/DDBJ databases">
        <authorList>
            <person name="Ramaprasad A."/>
        </authorList>
    </citation>
    <scope>NUCLEOTIDE SEQUENCE [LARGE SCALE GENOMIC DNA]</scope>
</reference>
<feature type="compositionally biased region" description="Basic residues" evidence="7">
    <location>
        <begin position="399"/>
        <end position="416"/>
    </location>
</feature>
<dbReference type="GO" id="GO:0005737">
    <property type="term" value="C:cytoplasm"/>
    <property type="evidence" value="ECO:0007669"/>
    <property type="project" value="TreeGrafter"/>
</dbReference>
<feature type="compositionally biased region" description="Basic residues" evidence="7">
    <location>
        <begin position="190"/>
        <end position="205"/>
    </location>
</feature>
<dbReference type="Proteomes" id="UP000515308">
    <property type="component" value="Chromosome PVLDE_05"/>
</dbReference>
<feature type="compositionally biased region" description="Basic and acidic residues" evidence="7">
    <location>
        <begin position="417"/>
        <end position="429"/>
    </location>
</feature>
<keyword evidence="4 6" id="KW-0694">RNA-binding</keyword>
<feature type="compositionally biased region" description="Basic and acidic residues" evidence="7">
    <location>
        <begin position="317"/>
        <end position="327"/>
    </location>
</feature>
<evidence type="ECO:0000313" key="10">
    <source>
        <dbReference type="Proteomes" id="UP000515308"/>
    </source>
</evidence>
<dbReference type="InterPro" id="IPR012677">
    <property type="entry name" value="Nucleotide-bd_a/b_plait_sf"/>
</dbReference>
<comment type="subcellular location">
    <subcellularLocation>
        <location evidence="1">Nucleus</location>
    </subcellularLocation>
</comment>
<evidence type="ECO:0000256" key="7">
    <source>
        <dbReference type="SAM" id="MobiDB-lite"/>
    </source>
</evidence>
<dbReference type="GO" id="GO:0005634">
    <property type="term" value="C:nucleus"/>
    <property type="evidence" value="ECO:0007669"/>
    <property type="project" value="UniProtKB-SubCell"/>
</dbReference>
<protein>
    <submittedName>
        <fullName evidence="9">Serine/arginine-rich splicing factor 4, putative</fullName>
    </submittedName>
</protein>
<gene>
    <name evidence="9" type="ORF">PVLDE_0500710</name>
</gene>
<dbReference type="InterPro" id="IPR000504">
    <property type="entry name" value="RRM_dom"/>
</dbReference>
<evidence type="ECO:0000256" key="4">
    <source>
        <dbReference type="ARBA" id="ARBA00022884"/>
    </source>
</evidence>
<feature type="domain" description="RRM" evidence="8">
    <location>
        <begin position="11"/>
        <end position="88"/>
    </location>
</feature>
<dbReference type="FunFam" id="3.30.70.330:FF:000638">
    <property type="entry name" value="Serine/arginine-rich splicing factor 4"/>
    <property type="match status" value="1"/>
</dbReference>
<organism evidence="9 10">
    <name type="scientific">Plasmodium vinckei lentum</name>
    <dbReference type="NCBI Taxonomy" id="138297"/>
    <lineage>
        <taxon>Eukaryota</taxon>
        <taxon>Sar</taxon>
        <taxon>Alveolata</taxon>
        <taxon>Apicomplexa</taxon>
        <taxon>Aconoidasida</taxon>
        <taxon>Haemosporida</taxon>
        <taxon>Plasmodiidae</taxon>
        <taxon>Plasmodium</taxon>
        <taxon>Plasmodium (Vinckeia)</taxon>
    </lineage>
</organism>
<feature type="compositionally biased region" description="Basic and acidic residues" evidence="7">
    <location>
        <begin position="342"/>
        <end position="361"/>
    </location>
</feature>
<dbReference type="PANTHER" id="PTHR23003:SF62">
    <property type="entry name" value="SERINE_ARGININE (SR)-TYPE SHUTTLING MRNA BINDING PROTEIN NPL3"/>
    <property type="match status" value="1"/>
</dbReference>
<dbReference type="PANTHER" id="PTHR23003">
    <property type="entry name" value="RNA RECOGNITION MOTIF RRM DOMAIN CONTAINING PROTEIN"/>
    <property type="match status" value="1"/>
</dbReference>
<dbReference type="InterPro" id="IPR050374">
    <property type="entry name" value="RRT5_SRSF_SR"/>
</dbReference>
<evidence type="ECO:0000256" key="2">
    <source>
        <dbReference type="ARBA" id="ARBA00022664"/>
    </source>
</evidence>
<dbReference type="GO" id="GO:0006397">
    <property type="term" value="P:mRNA processing"/>
    <property type="evidence" value="ECO:0007669"/>
    <property type="project" value="UniProtKB-KW"/>
</dbReference>
<feature type="compositionally biased region" description="Polar residues" evidence="7">
    <location>
        <begin position="329"/>
        <end position="339"/>
    </location>
</feature>
<evidence type="ECO:0000256" key="6">
    <source>
        <dbReference type="PROSITE-ProRule" id="PRU00176"/>
    </source>
</evidence>
<proteinExistence type="predicted"/>
<evidence type="ECO:0000313" key="9">
    <source>
        <dbReference type="EMBL" id="CAD2086857.1"/>
    </source>
</evidence>
<dbReference type="GO" id="GO:0003729">
    <property type="term" value="F:mRNA binding"/>
    <property type="evidence" value="ECO:0007669"/>
    <property type="project" value="TreeGrafter"/>
</dbReference>
<feature type="domain" description="RRM" evidence="8">
    <location>
        <begin position="110"/>
        <end position="184"/>
    </location>
</feature>
<dbReference type="EMBL" id="LR865367">
    <property type="protein sequence ID" value="CAD2086857.1"/>
    <property type="molecule type" value="Genomic_DNA"/>
</dbReference>
<name>A0A6V7RYS9_PLAVN</name>
<evidence type="ECO:0000256" key="5">
    <source>
        <dbReference type="ARBA" id="ARBA00023242"/>
    </source>
</evidence>